<dbReference type="RefSeq" id="XP_022485831.1">
    <property type="nucleotide sequence ID" value="XM_022634440.1"/>
</dbReference>
<dbReference type="InterPro" id="IPR056632">
    <property type="entry name" value="DUF7730"/>
</dbReference>
<evidence type="ECO:0000256" key="1">
    <source>
        <dbReference type="SAM" id="MobiDB-lite"/>
    </source>
</evidence>
<dbReference type="OrthoDB" id="515692at2759"/>
<dbReference type="Pfam" id="PF24864">
    <property type="entry name" value="DUF7730"/>
    <property type="match status" value="1"/>
</dbReference>
<accession>A0A1F5LAX7</accession>
<reference evidence="3 4" key="1">
    <citation type="journal article" date="2016" name="Sci. Rep.">
        <title>Penicillium arizonense, a new, genome sequenced fungal species, reveals a high chemical diversity in secreted metabolites.</title>
        <authorList>
            <person name="Grijseels S."/>
            <person name="Nielsen J.C."/>
            <person name="Randelovic M."/>
            <person name="Nielsen J."/>
            <person name="Nielsen K.F."/>
            <person name="Workman M."/>
            <person name="Frisvad J.C."/>
        </authorList>
    </citation>
    <scope>NUCLEOTIDE SEQUENCE [LARGE SCALE GENOMIC DNA]</scope>
    <source>
        <strain evidence="3 4">CBS 141311</strain>
    </source>
</reference>
<protein>
    <recommendedName>
        <fullName evidence="2">DUF7730 domain-containing protein</fullName>
    </recommendedName>
</protein>
<dbReference type="EMBL" id="LXJU01000017">
    <property type="protein sequence ID" value="OGE50383.1"/>
    <property type="molecule type" value="Genomic_DNA"/>
</dbReference>
<dbReference type="AlphaFoldDB" id="A0A1F5LAX7"/>
<evidence type="ECO:0000259" key="2">
    <source>
        <dbReference type="Pfam" id="PF24864"/>
    </source>
</evidence>
<feature type="domain" description="DUF7730" evidence="2">
    <location>
        <begin position="72"/>
        <end position="238"/>
    </location>
</feature>
<proteinExistence type="predicted"/>
<organism evidence="3 4">
    <name type="scientific">Penicillium arizonense</name>
    <dbReference type="NCBI Taxonomy" id="1835702"/>
    <lineage>
        <taxon>Eukaryota</taxon>
        <taxon>Fungi</taxon>
        <taxon>Dikarya</taxon>
        <taxon>Ascomycota</taxon>
        <taxon>Pezizomycotina</taxon>
        <taxon>Eurotiomycetes</taxon>
        <taxon>Eurotiomycetidae</taxon>
        <taxon>Eurotiales</taxon>
        <taxon>Aspergillaceae</taxon>
        <taxon>Penicillium</taxon>
    </lineage>
</organism>
<dbReference type="PANTHER" id="PTHR38790">
    <property type="entry name" value="2EXR DOMAIN-CONTAINING PROTEIN-RELATED"/>
    <property type="match status" value="1"/>
</dbReference>
<dbReference type="Proteomes" id="UP000177622">
    <property type="component" value="Unassembled WGS sequence"/>
</dbReference>
<evidence type="ECO:0000313" key="4">
    <source>
        <dbReference type="Proteomes" id="UP000177622"/>
    </source>
</evidence>
<gene>
    <name evidence="3" type="ORF">PENARI_c017G11523</name>
</gene>
<dbReference type="GeneID" id="34579174"/>
<feature type="region of interest" description="Disordered" evidence="1">
    <location>
        <begin position="49"/>
        <end position="70"/>
    </location>
</feature>
<sequence length="357" mass="42111">MAPGIFSKFFDRRSKWPVIHPRNTDPHAIGIYESSCEVTDKLTNKYMLPVKSPKERQRQRSRPPGYTQHCSPQRKSLFFTKLPRELRDLVYLELFGGRRVHIEYDYQPPNIFLYPADDKIGKKEEKNIPPFHWQWKHIVCQKSNDWEEDKDRVYDTCGNWAHEAGLARDNGWTEHPPGTKLKGVELLRTCQRIYEEAVVTLYSTTTFVTGERLDTPFIIPRILEPNYLPLIASMDIFFRTPRFDPSKPITDYWWVTWPAFFDLFKHSYVNVCRLRLTIAMTPLKCAKGPVTDERIDSFMAPFYKLAKSRKWTELVLVVCPDWYEILETRAAQQNVWEMRITDYNEIYGDPRGGIGIF</sequence>
<comment type="caution">
    <text evidence="3">The sequence shown here is derived from an EMBL/GenBank/DDBJ whole genome shotgun (WGS) entry which is preliminary data.</text>
</comment>
<keyword evidence="4" id="KW-1185">Reference proteome</keyword>
<dbReference type="PANTHER" id="PTHR38790:SF4">
    <property type="entry name" value="2EXR DOMAIN-CONTAINING PROTEIN"/>
    <property type="match status" value="1"/>
</dbReference>
<evidence type="ECO:0000313" key="3">
    <source>
        <dbReference type="EMBL" id="OGE50383.1"/>
    </source>
</evidence>
<name>A0A1F5LAX7_PENAI</name>
<dbReference type="STRING" id="1835702.A0A1F5LAX7"/>